<reference evidence="5 7" key="1">
    <citation type="journal article" date="2010" name="Stand. Genomic Sci.">
        <title>Complete genome sequence of Meiothermus silvanus type strain (VI-R2).</title>
        <authorList>
            <person name="Sikorski J."/>
            <person name="Tindall B.J."/>
            <person name="Lowry S."/>
            <person name="Lucas S."/>
            <person name="Nolan M."/>
            <person name="Copeland A."/>
            <person name="Glavina Del Rio T."/>
            <person name="Tice H."/>
            <person name="Cheng J.F."/>
            <person name="Han C."/>
            <person name="Pitluck S."/>
            <person name="Liolios K."/>
            <person name="Ivanova N."/>
            <person name="Mavromatis K."/>
            <person name="Mikhailova N."/>
            <person name="Pati A."/>
            <person name="Goodwin L."/>
            <person name="Chen A."/>
            <person name="Palaniappan K."/>
            <person name="Land M."/>
            <person name="Hauser L."/>
            <person name="Chang Y.J."/>
            <person name="Jeffries C.D."/>
            <person name="Rohde M."/>
            <person name="Goker M."/>
            <person name="Woyke T."/>
            <person name="Bristow J."/>
            <person name="Eisen J.A."/>
            <person name="Markowitz V."/>
            <person name="Hugenholtz P."/>
            <person name="Kyrpides N.C."/>
            <person name="Klenk H.P."/>
            <person name="Lapidus A."/>
        </authorList>
    </citation>
    <scope>NUCLEOTIDE SEQUENCE [LARGE SCALE GENOMIC DNA]</scope>
    <source>
        <strain evidence="7">ATCC 700542 / DSM 9946 / VI-R2</strain>
        <strain evidence="5">DSM 9946</strain>
        <plasmid evidence="7">Plasmid pMESIL01</plasmid>
    </source>
</reference>
<dbReference type="PANTHER" id="PTHR11596:SF72">
    <property type="entry name" value="ALKALINE PHOSPHATASE"/>
    <property type="match status" value="1"/>
</dbReference>
<accession>D7BEN6</accession>
<feature type="binding site" evidence="2">
    <location>
        <position position="433"/>
    </location>
    <ligand>
        <name>Zn(2+)</name>
        <dbReference type="ChEBI" id="CHEBI:29105"/>
        <label>2</label>
    </ligand>
</feature>
<keyword evidence="7" id="KW-1185">Reference proteome</keyword>
<proteinExistence type="inferred from homology"/>
<name>D7BEN6_ALLS1</name>
<feature type="binding site" evidence="2">
    <location>
        <position position="390"/>
    </location>
    <ligand>
        <name>Zn(2+)</name>
        <dbReference type="ChEBI" id="CHEBI:29105"/>
        <label>2</label>
    </ligand>
</feature>
<dbReference type="Proteomes" id="UP000001916">
    <property type="component" value="Chromosome"/>
</dbReference>
<organism evidence="5 7">
    <name type="scientific">Allomeiothermus silvanus (strain ATCC 700542 / DSM 9946 / NBRC 106475 / NCIMB 13440 / VI-R2)</name>
    <name type="common">Thermus silvanus</name>
    <dbReference type="NCBI Taxonomy" id="526227"/>
    <lineage>
        <taxon>Bacteria</taxon>
        <taxon>Thermotogati</taxon>
        <taxon>Deinococcota</taxon>
        <taxon>Deinococci</taxon>
        <taxon>Thermales</taxon>
        <taxon>Thermaceae</taxon>
        <taxon>Allomeiothermus</taxon>
    </lineage>
</organism>
<dbReference type="PRINTS" id="PR00113">
    <property type="entry name" value="ALKPHPHTASE"/>
</dbReference>
<feature type="binding site" evidence="2">
    <location>
        <position position="432"/>
    </location>
    <ligand>
        <name>Zn(2+)</name>
        <dbReference type="ChEBI" id="CHEBI:29105"/>
        <label>2</label>
    </ligand>
</feature>
<dbReference type="Pfam" id="PF00245">
    <property type="entry name" value="Alk_phosphatase"/>
    <property type="match status" value="1"/>
</dbReference>
<comment type="similarity">
    <text evidence="3">Belongs to the alkaline phosphatase family.</text>
</comment>
<evidence type="ECO:0000256" key="4">
    <source>
        <dbReference type="SAM" id="SignalP"/>
    </source>
</evidence>
<feature type="active site" description="Phosphoserine intermediate" evidence="1">
    <location>
        <position position="183"/>
    </location>
</feature>
<dbReference type="RefSeq" id="WP_013159510.1">
    <property type="nucleotide sequence ID" value="NC_014212.1"/>
</dbReference>
<feature type="binding site" evidence="2">
    <location>
        <position position="131"/>
    </location>
    <ligand>
        <name>Mg(2+)</name>
        <dbReference type="ChEBI" id="CHEBI:18420"/>
    </ligand>
</feature>
<comment type="cofactor">
    <cofactor evidence="2">
        <name>Mg(2+)</name>
        <dbReference type="ChEBI" id="CHEBI:18420"/>
    </cofactor>
    <text evidence="2">Binds 1 Mg(2+) ion.</text>
</comment>
<evidence type="ECO:0000313" key="7">
    <source>
        <dbReference type="Proteomes" id="UP000001916"/>
    </source>
</evidence>
<protein>
    <submittedName>
        <fullName evidence="5">Alkaline phosphatase</fullName>
    </submittedName>
</protein>
<dbReference type="AlphaFoldDB" id="D7BEN6"/>
<dbReference type="EMBL" id="CP002042">
    <property type="protein sequence ID" value="ADH64982.1"/>
    <property type="molecule type" value="Genomic_DNA"/>
</dbReference>
<evidence type="ECO:0000313" key="5">
    <source>
        <dbReference type="EMBL" id="ADH64982.1"/>
    </source>
</evidence>
<dbReference type="Gene3D" id="2.60.40.10">
    <property type="entry name" value="Immunoglobulins"/>
    <property type="match status" value="1"/>
</dbReference>
<evidence type="ECO:0000256" key="2">
    <source>
        <dbReference type="PIRSR" id="PIRSR601952-2"/>
    </source>
</evidence>
<dbReference type="GO" id="GO:0046872">
    <property type="term" value="F:metal ion binding"/>
    <property type="evidence" value="ECO:0007669"/>
    <property type="project" value="UniProtKB-KW"/>
</dbReference>
<dbReference type="SMART" id="SM00098">
    <property type="entry name" value="alkPPc"/>
    <property type="match status" value="1"/>
</dbReference>
<feature type="binding site" evidence="2">
    <location>
        <position position="242"/>
    </location>
    <ligand>
        <name>Mg(2+)</name>
        <dbReference type="ChEBI" id="CHEBI:18420"/>
    </ligand>
</feature>
<feature type="chain" id="PRO_5007913271" evidence="4">
    <location>
        <begin position="21"/>
        <end position="585"/>
    </location>
</feature>
<dbReference type="InterPro" id="IPR017850">
    <property type="entry name" value="Alkaline_phosphatase_core_sf"/>
</dbReference>
<gene>
    <name evidence="5" type="ordered locus">Mesil_3156</name>
    <name evidence="6" type="ORF">Mesil_3306</name>
</gene>
<keyword evidence="4" id="KW-0732">Signal</keyword>
<feature type="binding site" evidence="2">
    <location>
        <position position="244"/>
    </location>
    <ligand>
        <name>Mg(2+)</name>
        <dbReference type="ChEBI" id="CHEBI:18420"/>
    </ligand>
</feature>
<dbReference type="InterPro" id="IPR013783">
    <property type="entry name" value="Ig-like_fold"/>
</dbReference>
<dbReference type="eggNOG" id="COG1785">
    <property type="taxonomic scope" value="Bacteria"/>
</dbReference>
<dbReference type="CDD" id="cd16012">
    <property type="entry name" value="ALP"/>
    <property type="match status" value="1"/>
</dbReference>
<comment type="cofactor">
    <cofactor evidence="2">
        <name>Zn(2+)</name>
        <dbReference type="ChEBI" id="CHEBI:29105"/>
    </cofactor>
    <text evidence="2">Binds 2 Zn(2+) ions.</text>
</comment>
<evidence type="ECO:0000256" key="3">
    <source>
        <dbReference type="RuleBase" id="RU003946"/>
    </source>
</evidence>
<dbReference type="KEGG" id="msv:Mesil_3306"/>
<dbReference type="GO" id="GO:0004035">
    <property type="term" value="F:alkaline phosphatase activity"/>
    <property type="evidence" value="ECO:0007669"/>
    <property type="project" value="TreeGrafter"/>
</dbReference>
<feature type="binding site" evidence="2">
    <location>
        <position position="542"/>
    </location>
    <ligand>
        <name>Zn(2+)</name>
        <dbReference type="ChEBI" id="CHEBI:29105"/>
        <label>2</label>
    </ligand>
</feature>
<dbReference type="OrthoDB" id="9794455at2"/>
<keyword evidence="2" id="KW-0460">Magnesium</keyword>
<feature type="binding site" evidence="2">
    <location>
        <position position="385"/>
    </location>
    <ligand>
        <name>Mg(2+)</name>
        <dbReference type="ChEBI" id="CHEBI:18420"/>
    </ligand>
</feature>
<dbReference type="Gene3D" id="3.40.720.10">
    <property type="entry name" value="Alkaline Phosphatase, subunit A"/>
    <property type="match status" value="1"/>
</dbReference>
<feature type="binding site" evidence="2">
    <location>
        <position position="131"/>
    </location>
    <ligand>
        <name>Zn(2+)</name>
        <dbReference type="ChEBI" id="CHEBI:29105"/>
        <label>2</label>
    </ligand>
</feature>
<feature type="binding site" evidence="2">
    <location>
        <position position="394"/>
    </location>
    <ligand>
        <name>Zn(2+)</name>
        <dbReference type="ChEBI" id="CHEBI:29105"/>
        <label>2</label>
    </ligand>
</feature>
<sequence>MSRSIAAVCALALTLGSAWAAKIAIYPYDGAALLAGQRFDLRIEATELKGGLSAYRIALDGQPLAGLEQTSQGAAQAEWTLRGTFLRSGSHTLEVSLSDASGETKKSVRWEARLNPRLPRAAKNVILFIGDGMGWNTLNAARIIAQGFSPENGSPRGNLEMESGFGGMATVTTSSFDSFIVDSANSASSIMTGQKVQVNALNVYPANLKDTLAYPRIETLAEMLKRVRGASIGAVTTTFGTDATPAMLVAHTRRRGDYQAIADQYFGRGGFGLPLEVMLFGGSRDFIPKSAPGSRRKDDTDWIAEAQKLGYTFVSTRSELLAAKPQGKLFGLFHIDNFPSYLDRAVWKRPEMLGSFTDMPYLWEMTQKAVETLSQNPNGFFLMVEGGMVDKFEHPLDWQRGLWDVLELDRAVAWAKQYVAAHPDTLVVVTADHAHSLSVYGGYDYSKQGREGVGVYQEAKFPTYGDKKDANGFPLPDTARGIAVGFAATPDYCETYRGREVYKDPTISDGKGGYVANPEVCKEPGAFLRTGNLDPGSAQGVHTADPMPLFAFGAGAQLFNGLMDQTEIFFRMAQALGLNPYLERP</sequence>
<dbReference type="InterPro" id="IPR001952">
    <property type="entry name" value="Alkaline_phosphatase"/>
</dbReference>
<dbReference type="SUPFAM" id="SSF53649">
    <property type="entry name" value="Alkaline phosphatase-like"/>
    <property type="match status" value="1"/>
</dbReference>
<feature type="signal peptide" evidence="4">
    <location>
        <begin position="1"/>
        <end position="20"/>
    </location>
</feature>
<keyword evidence="6" id="KW-0614">Plasmid</keyword>
<evidence type="ECO:0000256" key="1">
    <source>
        <dbReference type="PIRSR" id="PIRSR601952-1"/>
    </source>
</evidence>
<dbReference type="HOGENOM" id="CLU_008539_3_0_0"/>
<reference evidence="6" key="3">
    <citation type="submission" date="2010-05" db="EMBL/GenBank/DDBJ databases">
        <title>The complete plasmid1 of Meiothermus silvanus DSM 9946.</title>
        <authorList>
            <consortium name="US DOE Joint Genome Institute (JGI-PGF)"/>
            <person name="Lucas S."/>
            <person name="Copeland A."/>
            <person name="Lapidus A."/>
            <person name="Glavina del Rio T."/>
            <person name="Dalin E."/>
            <person name="Tice H."/>
            <person name="Bruce D."/>
            <person name="Goodwin L."/>
            <person name="Pitluck S."/>
            <person name="Kyrpides N."/>
            <person name="Mavromatis K."/>
            <person name="Mikhailova N."/>
            <person name="Lowry S."/>
            <person name="Clum A."/>
            <person name="Brettin T."/>
            <person name="Detter J.C."/>
            <person name="Han C."/>
            <person name="Larimer F."/>
            <person name="Land M."/>
            <person name="Hauser L."/>
            <person name="Markowitz V."/>
            <person name="Cheng J.-F."/>
            <person name="Hugenholtz P."/>
            <person name="Woyke T."/>
            <person name="Wu D."/>
            <person name="Tindall B."/>
            <person name="Pomrenke H.G."/>
            <person name="Schneider S."/>
            <person name="Klenk H.-P."/>
            <person name="Eisen J.A."/>
        </authorList>
    </citation>
    <scope>NUCLEOTIDE SEQUENCE</scope>
    <source>
        <strain evidence="6">DSM 9946</strain>
        <plasmid evidence="6">pMESIL01</plasmid>
    </source>
</reference>
<evidence type="ECO:0000313" key="6">
    <source>
        <dbReference type="EMBL" id="ADH65120.1"/>
    </source>
</evidence>
<dbReference type="STRING" id="526227.Mesil_3156"/>
<dbReference type="KEGG" id="msv:Mesil_3156"/>
<keyword evidence="2" id="KW-0862">Zinc</keyword>
<dbReference type="Proteomes" id="UP000001916">
    <property type="component" value="Plasmid pMESIL01"/>
</dbReference>
<reference evidence="5" key="2">
    <citation type="submission" date="2010-05" db="EMBL/GenBank/DDBJ databases">
        <title>The complete chromosome of Meiothermus silvanus DSM 9946.</title>
        <authorList>
            <consortium name="US DOE Joint Genome Institute (JGI-PGF)"/>
            <person name="Lucas S."/>
            <person name="Copeland A."/>
            <person name="Lapidus A."/>
            <person name="Glavina del Rio T."/>
            <person name="Dalin E."/>
            <person name="Tice H."/>
            <person name="Bruce D."/>
            <person name="Goodwin L."/>
            <person name="Pitluck S."/>
            <person name="Kyrpides N."/>
            <person name="Mavromatis K."/>
            <person name="Mikhailova N."/>
            <person name="Lowry S."/>
            <person name="Clum A."/>
            <person name="Brettin T."/>
            <person name="Detter J.C."/>
            <person name="Han C."/>
            <person name="Larimer F."/>
            <person name="Land M."/>
            <person name="Hauser L."/>
            <person name="Markowitz V."/>
            <person name="Cheng J.-F."/>
            <person name="Hugenholtz P."/>
            <person name="Woyke T."/>
            <person name="Wu D."/>
            <person name="Tindall B."/>
            <person name="Pomrenke H.G."/>
            <person name="Schneider S."/>
            <person name="Klenk H.-P."/>
            <person name="Eisen J.A."/>
        </authorList>
    </citation>
    <scope>NUCLEOTIDE SEQUENCE</scope>
    <source>
        <strain evidence="5">DSM 9946</strain>
    </source>
</reference>
<dbReference type="PANTHER" id="PTHR11596">
    <property type="entry name" value="ALKALINE PHOSPHATASE"/>
    <property type="match status" value="1"/>
</dbReference>
<dbReference type="EMBL" id="CP002043">
    <property type="protein sequence ID" value="ADH65120.1"/>
    <property type="molecule type" value="Genomic_DNA"/>
</dbReference>
<keyword evidence="2" id="KW-0479">Metal-binding</keyword>
<geneLocation type="plasmid" evidence="6 7">
    <name>pMESIL01</name>
</geneLocation>